<keyword evidence="1" id="KW-0436">Ligase</keyword>
<keyword evidence="2" id="KW-1185">Reference proteome</keyword>
<accession>A0A4Q9QWG3</accession>
<dbReference type="Pfam" id="PF13563">
    <property type="entry name" value="2_5_RNA_ligase2"/>
    <property type="match status" value="1"/>
</dbReference>
<dbReference type="Proteomes" id="UP000292639">
    <property type="component" value="Unassembled WGS sequence"/>
</dbReference>
<organism evidence="1 2">
    <name type="scientific">Stutzerimonas kirkiae</name>
    <dbReference type="NCBI Taxonomy" id="2211392"/>
    <lineage>
        <taxon>Bacteria</taxon>
        <taxon>Pseudomonadati</taxon>
        <taxon>Pseudomonadota</taxon>
        <taxon>Gammaproteobacteria</taxon>
        <taxon>Pseudomonadales</taxon>
        <taxon>Pseudomonadaceae</taxon>
        <taxon>Stutzerimonas</taxon>
    </lineage>
</organism>
<dbReference type="InterPro" id="IPR009097">
    <property type="entry name" value="Cyclic_Pdiesterase"/>
</dbReference>
<sequence length="230" mass="25905">MPGPTFTPCPMRLSEAGFAQSTLPTRLCDYPDWHLGRERYGVWIIEIESPALLAYIDKARQQIADLLHPQYRRQPHVTLFVCGFEQPQHHQPDDFTPQALQAQIASLKPLAPSAFELYASHLDSFASAVFIAVEDPQASLAPLRQALGQGHEEIRYAPYVPHLTLGLYRQRIDAQALRQRLGALPAPPSTPFRVSRLLYCTYCAQELFGPLSERYRMELPNTSNSGIHAL</sequence>
<proteinExistence type="predicted"/>
<name>A0A4Q9QWG3_9GAMM</name>
<dbReference type="Gene3D" id="3.90.1140.10">
    <property type="entry name" value="Cyclic phosphodiesterase"/>
    <property type="match status" value="1"/>
</dbReference>
<reference evidence="1 2" key="1">
    <citation type="submission" date="2018-06" db="EMBL/GenBank/DDBJ databases">
        <title>Three novel Pseudomonas species isolated from symptomatic oak.</title>
        <authorList>
            <person name="Bueno-Gonzalez V."/>
            <person name="Brady C."/>
        </authorList>
    </citation>
    <scope>NUCLEOTIDE SEQUENCE [LARGE SCALE GENOMIC DNA]</scope>
    <source>
        <strain evidence="1 2">P17C</strain>
    </source>
</reference>
<protein>
    <submittedName>
        <fullName evidence="1">2'-5' RNA ligase</fullName>
    </submittedName>
</protein>
<gene>
    <name evidence="1" type="ORF">DNJ96_18300</name>
</gene>
<dbReference type="SUPFAM" id="SSF55144">
    <property type="entry name" value="LigT-like"/>
    <property type="match status" value="1"/>
</dbReference>
<comment type="caution">
    <text evidence="1">The sequence shown here is derived from an EMBL/GenBank/DDBJ whole genome shotgun (WGS) entry which is preliminary data.</text>
</comment>
<dbReference type="AlphaFoldDB" id="A0A4Q9QWG3"/>
<dbReference type="GO" id="GO:0016874">
    <property type="term" value="F:ligase activity"/>
    <property type="evidence" value="ECO:0007669"/>
    <property type="project" value="UniProtKB-KW"/>
</dbReference>
<evidence type="ECO:0000313" key="2">
    <source>
        <dbReference type="Proteomes" id="UP000292639"/>
    </source>
</evidence>
<dbReference type="EMBL" id="QJUP01000038">
    <property type="protein sequence ID" value="TBU88524.1"/>
    <property type="molecule type" value="Genomic_DNA"/>
</dbReference>
<evidence type="ECO:0000313" key="1">
    <source>
        <dbReference type="EMBL" id="TBU88524.1"/>
    </source>
</evidence>